<evidence type="ECO:0000256" key="2">
    <source>
        <dbReference type="ARBA" id="ARBA00008779"/>
    </source>
</evidence>
<dbReference type="GO" id="GO:0006027">
    <property type="term" value="P:glycosaminoglycan catabolic process"/>
    <property type="evidence" value="ECO:0007669"/>
    <property type="project" value="TreeGrafter"/>
</dbReference>
<dbReference type="KEGG" id="dwi:6649855"/>
<feature type="domain" description="Sulfatase N-terminal" evidence="7">
    <location>
        <begin position="28"/>
        <end position="338"/>
    </location>
</feature>
<evidence type="ECO:0000313" key="10">
    <source>
        <dbReference type="Proteomes" id="UP000007798"/>
    </source>
</evidence>
<reference evidence="9" key="5">
    <citation type="submission" date="2015-11" db="EMBL/GenBank/DDBJ databases">
        <authorList>
            <consortium name="FlyBase"/>
        </authorList>
    </citation>
    <scope>NUCLEOTIDE SEQUENCE</scope>
    <source>
        <strain evidence="9">TSC#14030-0811.24</strain>
    </source>
</reference>
<dbReference type="EMBL" id="AY190951">
    <property type="protein sequence ID" value="AAO01067.1"/>
    <property type="molecule type" value="Genomic_DNA"/>
</dbReference>
<gene>
    <name evidence="9" type="primary">Dwil\GK22437</name>
    <name evidence="8" type="ORF">CG14291</name>
    <name evidence="9" type="ORF">Dwil_GK22437</name>
</gene>
<feature type="signal peptide" evidence="6">
    <location>
        <begin position="1"/>
        <end position="22"/>
    </location>
</feature>
<evidence type="ECO:0000256" key="4">
    <source>
        <dbReference type="ARBA" id="ARBA00022801"/>
    </source>
</evidence>
<accession>Q8I1A5</accession>
<dbReference type="SUPFAM" id="SSF53649">
    <property type="entry name" value="Alkaline phosphatase-like"/>
    <property type="match status" value="1"/>
</dbReference>
<dbReference type="SMR" id="Q8I1A5"/>
<feature type="chain" id="PRO_5014312132" evidence="6">
    <location>
        <begin position="23"/>
        <end position="531"/>
    </location>
</feature>
<name>Q8I1A5_DROWI</name>
<keyword evidence="5" id="KW-0325">Glycoprotein</keyword>
<dbReference type="PANTHER" id="PTHR43108">
    <property type="entry name" value="N-ACETYLGLUCOSAMINE-6-SULFATASE FAMILY MEMBER"/>
    <property type="match status" value="1"/>
</dbReference>
<evidence type="ECO:0000259" key="7">
    <source>
        <dbReference type="Pfam" id="PF00884"/>
    </source>
</evidence>
<dbReference type="InterPro" id="IPR017850">
    <property type="entry name" value="Alkaline_phosphatase_core_sf"/>
</dbReference>
<reference evidence="9" key="2">
    <citation type="submission" date="2006-08" db="EMBL/GenBank/DDBJ databases">
        <authorList>
            <person name="Remington K."/>
            <person name="Strausberg R."/>
            <person name="Sutton G."/>
            <person name="Walenz B."/>
            <person name="Johnson J."/>
            <person name="Utterback T."/>
            <person name="Venter J.C."/>
        </authorList>
    </citation>
    <scope>NUCLEOTIDE SEQUENCE</scope>
    <source>
        <strain evidence="9">TSC#14030-0811.24</strain>
    </source>
</reference>
<accession>B4NG05</accession>
<evidence type="ECO:0000313" key="9">
    <source>
        <dbReference type="EMBL" id="EDW83222.2"/>
    </source>
</evidence>
<comment type="cofactor">
    <cofactor evidence="1">
        <name>Ca(2+)</name>
        <dbReference type="ChEBI" id="CHEBI:29108"/>
    </cofactor>
</comment>
<dbReference type="EMBL" id="CH964251">
    <property type="protein sequence ID" value="EDW83222.2"/>
    <property type="molecule type" value="Genomic_DNA"/>
</dbReference>
<evidence type="ECO:0000313" key="8">
    <source>
        <dbReference type="EMBL" id="AAO01067.1"/>
    </source>
</evidence>
<reference evidence="9" key="4">
    <citation type="journal article" date="2008" name="Bioinformatics">
        <title>Assembly reconciliation.</title>
        <authorList>
            <person name="Zimin A.V."/>
            <person name="Smith D.R."/>
            <person name="Sutton G."/>
            <person name="Yorke J.A."/>
        </authorList>
    </citation>
    <scope>NUCLEOTIDE SEQUENCE</scope>
    <source>
        <strain evidence="9">TSC#14030-0811.24</strain>
    </source>
</reference>
<dbReference type="PANTHER" id="PTHR43108:SF6">
    <property type="entry name" value="N-SULPHOGLUCOSAMINE SULPHOHYDROLASE"/>
    <property type="match status" value="1"/>
</dbReference>
<dbReference type="eggNOG" id="KOG3867">
    <property type="taxonomic scope" value="Eukaryota"/>
</dbReference>
<dbReference type="GeneID" id="6649855"/>
<organism evidence="8">
    <name type="scientific">Drosophila willistoni</name>
    <name type="common">Fruit fly</name>
    <dbReference type="NCBI Taxonomy" id="7260"/>
    <lineage>
        <taxon>Eukaryota</taxon>
        <taxon>Metazoa</taxon>
        <taxon>Ecdysozoa</taxon>
        <taxon>Arthropoda</taxon>
        <taxon>Hexapoda</taxon>
        <taxon>Insecta</taxon>
        <taxon>Pterygota</taxon>
        <taxon>Neoptera</taxon>
        <taxon>Endopterygota</taxon>
        <taxon>Diptera</taxon>
        <taxon>Brachycera</taxon>
        <taxon>Muscomorpha</taxon>
        <taxon>Ephydroidea</taxon>
        <taxon>Drosophilidae</taxon>
        <taxon>Drosophila</taxon>
        <taxon>Sophophora</taxon>
    </lineage>
</organism>
<evidence type="ECO:0000256" key="5">
    <source>
        <dbReference type="ARBA" id="ARBA00023180"/>
    </source>
</evidence>
<dbReference type="CTD" id="6448"/>
<dbReference type="Pfam" id="PF00884">
    <property type="entry name" value="Sulfatase"/>
    <property type="match status" value="1"/>
</dbReference>
<dbReference type="FunCoup" id="Q8I1A5">
    <property type="interactions" value="187"/>
</dbReference>
<comment type="similarity">
    <text evidence="2">Belongs to the sulfatase family.</text>
</comment>
<protein>
    <submittedName>
        <fullName evidence="8">CG14291-PA</fullName>
    </submittedName>
</protein>
<dbReference type="PROSITE" id="PS00523">
    <property type="entry name" value="SULFATASE_1"/>
    <property type="match status" value="1"/>
</dbReference>
<dbReference type="AlphaFoldDB" id="Q8I1A5"/>
<reference evidence="8" key="1">
    <citation type="journal article" date="2002" name="Genome Biol.">
        <title>Assessing the impact of comparative genomic sequence data on the functional annotation of the Drosophila genome.</title>
        <authorList>
            <person name="Bergman C.M."/>
            <person name="Pfeiffer B.D."/>
            <person name="Rincon-Limas D.E."/>
            <person name="Hoskins R.A."/>
            <person name="Gnirke A."/>
            <person name="Mungall C.J."/>
            <person name="Wang A.M."/>
            <person name="Kronmiller B."/>
            <person name="Pacleb J.M."/>
            <person name="Park S."/>
            <person name="Stapleton M."/>
            <person name="Wan K.H."/>
            <person name="George R.A."/>
            <person name="de Jong P.J."/>
            <person name="Botas J."/>
            <person name="Rubin G.M."/>
            <person name="Celniker S.E."/>
        </authorList>
    </citation>
    <scope>NUCLEOTIDE SEQUENCE</scope>
    <source>
        <strain evidence="8">Tucson 14030-0814.10</strain>
    </source>
</reference>
<evidence type="ECO:0000256" key="1">
    <source>
        <dbReference type="ARBA" id="ARBA00001913"/>
    </source>
</evidence>
<dbReference type="InterPro" id="IPR024607">
    <property type="entry name" value="Sulfatase_CS"/>
</dbReference>
<keyword evidence="10" id="KW-1185">Reference proteome</keyword>
<dbReference type="STRING" id="7260.Q8I1A5"/>
<proteinExistence type="inferred from homology"/>
<dbReference type="Proteomes" id="UP000007798">
    <property type="component" value="Unassembled WGS sequence"/>
</dbReference>
<dbReference type="Gene3D" id="3.40.720.10">
    <property type="entry name" value="Alkaline Phosphatase, subunit A"/>
    <property type="match status" value="1"/>
</dbReference>
<dbReference type="OrthoDB" id="10012954at2759"/>
<dbReference type="CDD" id="cd16027">
    <property type="entry name" value="SGSH"/>
    <property type="match status" value="1"/>
</dbReference>
<evidence type="ECO:0000256" key="6">
    <source>
        <dbReference type="SAM" id="SignalP"/>
    </source>
</evidence>
<keyword evidence="3 6" id="KW-0732">Signal</keyword>
<dbReference type="GO" id="GO:0030200">
    <property type="term" value="P:heparan sulfate proteoglycan catabolic process"/>
    <property type="evidence" value="ECO:0007669"/>
    <property type="project" value="EnsemblMetazoa"/>
</dbReference>
<dbReference type="InterPro" id="IPR000917">
    <property type="entry name" value="Sulfatase_N"/>
</dbReference>
<sequence>MGSWKPLLLLQLLILSSSKCYGQSTSKQNVILLLADDAGFEMGAYLNKYCQTPNLDKLARSGLLFNNAFTSVSSCSPSRAQLLTGQASHTNGMYGLHQGVHNFNVLPEVTSSLPNELRKQSGGRVLSGIIGKKHVGSATNFKFDFEQTEEQHSINQIGRNITLIKQYVSDFLSKAKNDASPFLLVVGFHDPHRCGHITPQFGEFCERWGSGEEGMGSIPDWKPIYYDWRNLDVPAWLPNTDVVRKELAAQYMTISRLDQGVGLVLRELESSGLANETLIIYTSDNGPPFPGGRTNLYEHGIRSPLIIKSPEKTARHGETSAAMVSLLDIYPSVLDALQLPLPNATTFSGKSLLPVLHEEPPAKENDAVFGSHNYHEITMAYPMRMIRNRRYKLIHNLNYWANFPIDQDFYTSPTFQQILNATINKQQLPWYRTLLQYYQRPEWELYDIKIDSLERVNLVDKPKYSATLKQLRQQLYQWQIDTKDPWRCAPHAVLQEQGVFKKNPVCLTLGHEALQRPKRTLLTQYEEYVIV</sequence>
<keyword evidence="4 9" id="KW-0378">Hydrolase</keyword>
<reference evidence="9 10" key="3">
    <citation type="journal article" date="2007" name="Nature">
        <title>Evolution of genes and genomes on the Drosophila phylogeny.</title>
        <authorList>
            <consortium name="Drosophila 12 Genomes Consortium"/>
            <person name="Clark A.G."/>
            <person name="Eisen M.B."/>
            <person name="Smith D.R."/>
            <person name="Bergman C.M."/>
            <person name="Oliver B."/>
            <person name="Markow T.A."/>
            <person name="Kaufman T.C."/>
            <person name="Kellis M."/>
            <person name="Gelbart W."/>
            <person name="Iyer V.N."/>
            <person name="Pollard D.A."/>
            <person name="Sackton T.B."/>
            <person name="Larracuente A.M."/>
            <person name="Singh N.D."/>
            <person name="Abad J.P."/>
            <person name="Abt D.N."/>
            <person name="Adryan B."/>
            <person name="Aguade M."/>
            <person name="Akashi H."/>
            <person name="Anderson W.W."/>
            <person name="Aquadro C.F."/>
            <person name="Ardell D.H."/>
            <person name="Arguello R."/>
            <person name="Artieri C.G."/>
            <person name="Barbash D.A."/>
            <person name="Barker D."/>
            <person name="Barsanti P."/>
            <person name="Batterham P."/>
            <person name="Batzoglou S."/>
            <person name="Begun D."/>
            <person name="Bhutkar A."/>
            <person name="Blanco E."/>
            <person name="Bosak S.A."/>
            <person name="Bradley R.K."/>
            <person name="Brand A.D."/>
            <person name="Brent M.R."/>
            <person name="Brooks A.N."/>
            <person name="Brown R.H."/>
            <person name="Butlin R.K."/>
            <person name="Caggese C."/>
            <person name="Calvi B.R."/>
            <person name="Bernardo de Carvalho A."/>
            <person name="Caspi A."/>
            <person name="Castrezana S."/>
            <person name="Celniker S.E."/>
            <person name="Chang J.L."/>
            <person name="Chapple C."/>
            <person name="Chatterji S."/>
            <person name="Chinwalla A."/>
            <person name="Civetta A."/>
            <person name="Clifton S.W."/>
            <person name="Comeron J.M."/>
            <person name="Costello J.C."/>
            <person name="Coyne J.A."/>
            <person name="Daub J."/>
            <person name="David R.G."/>
            <person name="Delcher A.L."/>
            <person name="Delehaunty K."/>
            <person name="Do C.B."/>
            <person name="Ebling H."/>
            <person name="Edwards K."/>
            <person name="Eickbush T."/>
            <person name="Evans J.D."/>
            <person name="Filipski A."/>
            <person name="Findeiss S."/>
            <person name="Freyhult E."/>
            <person name="Fulton L."/>
            <person name="Fulton R."/>
            <person name="Garcia A.C."/>
            <person name="Gardiner A."/>
            <person name="Garfield D.A."/>
            <person name="Garvin B.E."/>
            <person name="Gibson G."/>
            <person name="Gilbert D."/>
            <person name="Gnerre S."/>
            <person name="Godfrey J."/>
            <person name="Good R."/>
            <person name="Gotea V."/>
            <person name="Gravely B."/>
            <person name="Greenberg A.J."/>
            <person name="Griffiths-Jones S."/>
            <person name="Gross S."/>
            <person name="Guigo R."/>
            <person name="Gustafson E.A."/>
            <person name="Haerty W."/>
            <person name="Hahn M.W."/>
            <person name="Halligan D.L."/>
            <person name="Halpern A.L."/>
            <person name="Halter G.M."/>
            <person name="Han M.V."/>
            <person name="Heger A."/>
            <person name="Hillier L."/>
            <person name="Hinrichs A.S."/>
            <person name="Holmes I."/>
            <person name="Hoskins R.A."/>
            <person name="Hubisz M.J."/>
            <person name="Hultmark D."/>
            <person name="Huntley M.A."/>
            <person name="Jaffe D.B."/>
            <person name="Jagadeeshan S."/>
            <person name="Jeck W.R."/>
            <person name="Johnson J."/>
            <person name="Jones C.D."/>
            <person name="Jordan W.C."/>
            <person name="Karpen G.H."/>
            <person name="Kataoka E."/>
            <person name="Keightley P.D."/>
            <person name="Kheradpour P."/>
            <person name="Kirkness E.F."/>
            <person name="Koerich L.B."/>
            <person name="Kristiansen K."/>
            <person name="Kudrna D."/>
            <person name="Kulathinal R.J."/>
            <person name="Kumar S."/>
            <person name="Kwok R."/>
            <person name="Lander E."/>
            <person name="Langley C.H."/>
            <person name="Lapoint R."/>
            <person name="Lazzaro B.P."/>
            <person name="Lee S.J."/>
            <person name="Levesque L."/>
            <person name="Li R."/>
            <person name="Lin C.F."/>
            <person name="Lin M.F."/>
            <person name="Lindblad-Toh K."/>
            <person name="Llopart A."/>
            <person name="Long M."/>
            <person name="Low L."/>
            <person name="Lozovsky E."/>
            <person name="Lu J."/>
            <person name="Luo M."/>
            <person name="Machado C.A."/>
            <person name="Makalowski W."/>
            <person name="Marzo M."/>
            <person name="Matsuda M."/>
            <person name="Matzkin L."/>
            <person name="McAllister B."/>
            <person name="McBride C.S."/>
            <person name="McKernan B."/>
            <person name="McKernan K."/>
            <person name="Mendez-Lago M."/>
            <person name="Minx P."/>
            <person name="Mollenhauer M.U."/>
            <person name="Montooth K."/>
            <person name="Mount S.M."/>
            <person name="Mu X."/>
            <person name="Myers E."/>
            <person name="Negre B."/>
            <person name="Newfeld S."/>
            <person name="Nielsen R."/>
            <person name="Noor M.A."/>
            <person name="O'Grady P."/>
            <person name="Pachter L."/>
            <person name="Papaceit M."/>
            <person name="Parisi M.J."/>
            <person name="Parisi M."/>
            <person name="Parts L."/>
            <person name="Pedersen J.S."/>
            <person name="Pesole G."/>
            <person name="Phillippy A.M."/>
            <person name="Ponting C.P."/>
            <person name="Pop M."/>
            <person name="Porcelli D."/>
            <person name="Powell J.R."/>
            <person name="Prohaska S."/>
            <person name="Pruitt K."/>
            <person name="Puig M."/>
            <person name="Quesneville H."/>
            <person name="Ram K.R."/>
            <person name="Rand D."/>
            <person name="Rasmussen M.D."/>
            <person name="Reed L.K."/>
            <person name="Reenan R."/>
            <person name="Reily A."/>
            <person name="Remington K.A."/>
            <person name="Rieger T.T."/>
            <person name="Ritchie M.G."/>
            <person name="Robin C."/>
            <person name="Rogers Y.H."/>
            <person name="Rohde C."/>
            <person name="Rozas J."/>
            <person name="Rubenfield M.J."/>
            <person name="Ruiz A."/>
            <person name="Russo S."/>
            <person name="Salzberg S.L."/>
            <person name="Sanchez-Gracia A."/>
            <person name="Saranga D.J."/>
            <person name="Sato H."/>
            <person name="Schaeffer S.W."/>
            <person name="Schatz M.C."/>
            <person name="Schlenke T."/>
            <person name="Schwartz R."/>
            <person name="Segarra C."/>
            <person name="Singh R.S."/>
            <person name="Sirot L."/>
            <person name="Sirota M."/>
            <person name="Sisneros N.B."/>
            <person name="Smith C.D."/>
            <person name="Smith T.F."/>
            <person name="Spieth J."/>
            <person name="Stage D.E."/>
            <person name="Stark A."/>
            <person name="Stephan W."/>
            <person name="Strausberg R.L."/>
            <person name="Strempel S."/>
            <person name="Sturgill D."/>
            <person name="Sutton G."/>
            <person name="Sutton G.G."/>
            <person name="Tao W."/>
            <person name="Teichmann S."/>
            <person name="Tobari Y.N."/>
            <person name="Tomimura Y."/>
            <person name="Tsolas J.M."/>
            <person name="Valente V.L."/>
            <person name="Venter E."/>
            <person name="Venter J.C."/>
            <person name="Vicario S."/>
            <person name="Vieira F.G."/>
            <person name="Vilella A.J."/>
            <person name="Villasante A."/>
            <person name="Walenz B."/>
            <person name="Wang J."/>
            <person name="Wasserman M."/>
            <person name="Watts T."/>
            <person name="Wilson D."/>
            <person name="Wilson R.K."/>
            <person name="Wing R.A."/>
            <person name="Wolfner M.F."/>
            <person name="Wong A."/>
            <person name="Wong G.K."/>
            <person name="Wu C.I."/>
            <person name="Wu G."/>
            <person name="Yamamoto D."/>
            <person name="Yang H.P."/>
            <person name="Yang S.P."/>
            <person name="Yorke J.A."/>
            <person name="Yoshida K."/>
            <person name="Zdobnov E."/>
            <person name="Zhang P."/>
            <person name="Zhang Y."/>
            <person name="Zimin A.V."/>
            <person name="Baldwin J."/>
            <person name="Abdouelleil A."/>
            <person name="Abdulkadir J."/>
            <person name="Abebe A."/>
            <person name="Abera B."/>
            <person name="Abreu J."/>
            <person name="Acer S.C."/>
            <person name="Aftuck L."/>
            <person name="Alexander A."/>
            <person name="An P."/>
            <person name="Anderson E."/>
            <person name="Anderson S."/>
            <person name="Arachi H."/>
            <person name="Azer M."/>
            <person name="Bachantsang P."/>
            <person name="Barry A."/>
            <person name="Bayul T."/>
            <person name="Berlin A."/>
            <person name="Bessette D."/>
            <person name="Bloom T."/>
            <person name="Blye J."/>
            <person name="Boguslavskiy L."/>
            <person name="Bonnet C."/>
            <person name="Boukhgalter B."/>
            <person name="Bourzgui I."/>
            <person name="Brown A."/>
            <person name="Cahill P."/>
            <person name="Channer S."/>
            <person name="Cheshatsang Y."/>
            <person name="Chuda L."/>
            <person name="Citroen M."/>
            <person name="Collymore A."/>
            <person name="Cooke P."/>
            <person name="Costello M."/>
            <person name="D'Aco K."/>
            <person name="Daza R."/>
            <person name="De Haan G."/>
            <person name="DeGray S."/>
            <person name="DeMaso C."/>
            <person name="Dhargay N."/>
            <person name="Dooley K."/>
            <person name="Dooley E."/>
            <person name="Doricent M."/>
            <person name="Dorje P."/>
            <person name="Dorjee K."/>
            <person name="Dupes A."/>
            <person name="Elong R."/>
            <person name="Falk J."/>
            <person name="Farina A."/>
            <person name="Faro S."/>
            <person name="Ferguson D."/>
            <person name="Fisher S."/>
            <person name="Foley C.D."/>
            <person name="Franke A."/>
            <person name="Friedrich D."/>
            <person name="Gadbois L."/>
            <person name="Gearin G."/>
            <person name="Gearin C.R."/>
            <person name="Giannoukos G."/>
            <person name="Goode T."/>
            <person name="Graham J."/>
            <person name="Grandbois E."/>
            <person name="Grewal S."/>
            <person name="Gyaltsen K."/>
            <person name="Hafez N."/>
            <person name="Hagos B."/>
            <person name="Hall J."/>
            <person name="Henson C."/>
            <person name="Hollinger A."/>
            <person name="Honan T."/>
            <person name="Huard M.D."/>
            <person name="Hughes L."/>
            <person name="Hurhula B."/>
            <person name="Husby M.E."/>
            <person name="Kamat A."/>
            <person name="Kanga B."/>
            <person name="Kashin S."/>
            <person name="Khazanovich D."/>
            <person name="Kisner P."/>
            <person name="Lance K."/>
            <person name="Lara M."/>
            <person name="Lee W."/>
            <person name="Lennon N."/>
            <person name="Letendre F."/>
            <person name="LeVine R."/>
            <person name="Lipovsky A."/>
            <person name="Liu X."/>
            <person name="Liu J."/>
            <person name="Liu S."/>
            <person name="Lokyitsang T."/>
            <person name="Lokyitsang Y."/>
            <person name="Lubonja R."/>
            <person name="Lui A."/>
            <person name="MacDonald P."/>
            <person name="Magnisalis V."/>
            <person name="Maru K."/>
            <person name="Matthews C."/>
            <person name="McCusker W."/>
            <person name="McDonough S."/>
            <person name="Mehta T."/>
            <person name="Meldrim J."/>
            <person name="Meneus L."/>
            <person name="Mihai O."/>
            <person name="Mihalev A."/>
            <person name="Mihova T."/>
            <person name="Mittelman R."/>
            <person name="Mlenga V."/>
            <person name="Montmayeur A."/>
            <person name="Mulrain L."/>
            <person name="Navidi A."/>
            <person name="Naylor J."/>
            <person name="Negash T."/>
            <person name="Nguyen T."/>
            <person name="Nguyen N."/>
            <person name="Nicol R."/>
            <person name="Norbu C."/>
            <person name="Norbu N."/>
            <person name="Novod N."/>
            <person name="O'Neill B."/>
            <person name="Osman S."/>
            <person name="Markiewicz E."/>
            <person name="Oyono O.L."/>
            <person name="Patti C."/>
            <person name="Phunkhang P."/>
            <person name="Pierre F."/>
            <person name="Priest M."/>
            <person name="Raghuraman S."/>
            <person name="Rege F."/>
            <person name="Reyes R."/>
            <person name="Rise C."/>
            <person name="Rogov P."/>
            <person name="Ross K."/>
            <person name="Ryan E."/>
            <person name="Settipalli S."/>
            <person name="Shea T."/>
            <person name="Sherpa N."/>
            <person name="Shi L."/>
            <person name="Shih D."/>
            <person name="Sparrow T."/>
            <person name="Spaulding J."/>
            <person name="Stalker J."/>
            <person name="Stange-Thomann N."/>
            <person name="Stavropoulos S."/>
            <person name="Stone C."/>
            <person name="Strader C."/>
            <person name="Tesfaye S."/>
            <person name="Thomson T."/>
            <person name="Thoulutsang Y."/>
            <person name="Thoulutsang D."/>
            <person name="Topham K."/>
            <person name="Topping I."/>
            <person name="Tsamla T."/>
            <person name="Vassiliev H."/>
            <person name="Vo A."/>
            <person name="Wangchuk T."/>
            <person name="Wangdi T."/>
            <person name="Weiand M."/>
            <person name="Wilkinson J."/>
            <person name="Wilson A."/>
            <person name="Yadav S."/>
            <person name="Young G."/>
            <person name="Yu Q."/>
            <person name="Zembek L."/>
            <person name="Zhong D."/>
            <person name="Zimmer A."/>
            <person name="Zwirko Z."/>
            <person name="Jaffe D.B."/>
            <person name="Alvarez P."/>
            <person name="Brockman W."/>
            <person name="Butler J."/>
            <person name="Chin C."/>
            <person name="Gnerre S."/>
            <person name="Grabherr M."/>
            <person name="Kleber M."/>
            <person name="Mauceli E."/>
            <person name="MacCallum I."/>
        </authorList>
    </citation>
    <scope>NUCLEOTIDE SEQUENCE [LARGE SCALE GENOMIC DNA]</scope>
    <source>
        <strain evidence="9">TSC#14030-0811.24</strain>
        <strain evidence="10">Tucson 14030-0811.24</strain>
    </source>
</reference>
<dbReference type="GO" id="GO:0016250">
    <property type="term" value="F:N-sulfoglucosamine sulfohydrolase activity"/>
    <property type="evidence" value="ECO:0007669"/>
    <property type="project" value="TreeGrafter"/>
</dbReference>
<evidence type="ECO:0000256" key="3">
    <source>
        <dbReference type="ARBA" id="ARBA00022729"/>
    </source>
</evidence>
<dbReference type="InParanoid" id="Q8I1A5"/>